<dbReference type="InterPro" id="IPR015421">
    <property type="entry name" value="PyrdxlP-dep_Trfase_major"/>
</dbReference>
<sequence length="353" mass="38525">MSRFWSPIVSKLVPYTPGEQPKDRSFIKLNTNEHPYGPSPIALGAIRAATEDSLRLYPDPSAGALRATIGASFGLGVDHVFAGNGSDEILAHAFHGFFSGKDKLLFPDITYSFYKTYCELYGISHRSVPLDDDFRIDPASLGGPCGGIVLANPNAPTGIALDLAAVRSVLEQNPDVVVLVDEAYVDFGAESAARLVPEFDNLLVVQTFSKSRGLAGLRVGFALGQPHLIEGLQRIKDSFNSYPLDRLALAGAEASWQDTAWFEETRRLVITERHRMAEGLRSLGFNVLPSAANFLFVSHETRAARDLLTGLRDEGILVRHFNKDRIDNWLRISIGTEEEGEALLKVMAGLVAG</sequence>
<evidence type="ECO:0000256" key="8">
    <source>
        <dbReference type="ARBA" id="ARBA00022898"/>
    </source>
</evidence>
<dbReference type="OrthoDB" id="9809616at2"/>
<organism evidence="13 14">
    <name type="scientific">Roseibium aggregatum</name>
    <dbReference type="NCBI Taxonomy" id="187304"/>
    <lineage>
        <taxon>Bacteria</taxon>
        <taxon>Pseudomonadati</taxon>
        <taxon>Pseudomonadota</taxon>
        <taxon>Alphaproteobacteria</taxon>
        <taxon>Hyphomicrobiales</taxon>
        <taxon>Stappiaceae</taxon>
        <taxon>Roseibium</taxon>
    </lineage>
</organism>
<dbReference type="PANTHER" id="PTHR42885">
    <property type="entry name" value="HISTIDINOL-PHOSPHATE AMINOTRANSFERASE-RELATED"/>
    <property type="match status" value="1"/>
</dbReference>
<feature type="modified residue" description="N6-(pyridoxal phosphate)lysine" evidence="11">
    <location>
        <position position="210"/>
    </location>
</feature>
<dbReference type="PROSITE" id="PS00599">
    <property type="entry name" value="AA_TRANSFER_CLASS_2"/>
    <property type="match status" value="1"/>
</dbReference>
<evidence type="ECO:0000256" key="6">
    <source>
        <dbReference type="ARBA" id="ARBA00022605"/>
    </source>
</evidence>
<keyword evidence="6 11" id="KW-0028">Amino-acid biosynthesis</keyword>
<dbReference type="Proteomes" id="UP000048926">
    <property type="component" value="Unassembled WGS sequence"/>
</dbReference>
<evidence type="ECO:0000256" key="10">
    <source>
        <dbReference type="ARBA" id="ARBA00047481"/>
    </source>
</evidence>
<evidence type="ECO:0000256" key="3">
    <source>
        <dbReference type="ARBA" id="ARBA00007970"/>
    </source>
</evidence>
<name>A0A0M6YCL6_9HYPH</name>
<evidence type="ECO:0000256" key="2">
    <source>
        <dbReference type="ARBA" id="ARBA00005011"/>
    </source>
</evidence>
<dbReference type="Pfam" id="PF00155">
    <property type="entry name" value="Aminotran_1_2"/>
    <property type="match status" value="1"/>
</dbReference>
<evidence type="ECO:0000256" key="5">
    <source>
        <dbReference type="ARBA" id="ARBA00022576"/>
    </source>
</evidence>
<dbReference type="InterPro" id="IPR001917">
    <property type="entry name" value="Aminotrans_II_pyridoxalP_BS"/>
</dbReference>
<accession>A0A0M6YCL6</accession>
<dbReference type="STRING" id="187304.B0E33_11850"/>
<dbReference type="GO" id="GO:0030170">
    <property type="term" value="F:pyridoxal phosphate binding"/>
    <property type="evidence" value="ECO:0007669"/>
    <property type="project" value="InterPro"/>
</dbReference>
<feature type="domain" description="Aminotransferase class I/classII large" evidence="12">
    <location>
        <begin position="26"/>
        <end position="345"/>
    </location>
</feature>
<dbReference type="Gene3D" id="3.40.640.10">
    <property type="entry name" value="Type I PLP-dependent aspartate aminotransferase-like (Major domain)"/>
    <property type="match status" value="1"/>
</dbReference>
<dbReference type="InterPro" id="IPR005861">
    <property type="entry name" value="HisP_aminotrans"/>
</dbReference>
<comment type="pathway">
    <text evidence="2 11">Amino-acid biosynthesis; L-histidine biosynthesis; L-histidine from 5-phospho-alpha-D-ribose 1-diphosphate: step 7/9.</text>
</comment>
<keyword evidence="7 11" id="KW-0808">Transferase</keyword>
<evidence type="ECO:0000259" key="12">
    <source>
        <dbReference type="Pfam" id="PF00155"/>
    </source>
</evidence>
<dbReference type="RefSeq" id="WP_055660362.1">
    <property type="nucleotide sequence ID" value="NZ_CXST01000003.1"/>
</dbReference>
<protein>
    <recommendedName>
        <fullName evidence="11">Histidinol-phosphate aminotransferase</fullName>
        <ecNumber evidence="11">2.6.1.9</ecNumber>
    </recommendedName>
    <alternativeName>
        <fullName evidence="11">Imidazole acetol-phosphate transaminase</fullName>
    </alternativeName>
</protein>
<dbReference type="InterPro" id="IPR004839">
    <property type="entry name" value="Aminotransferase_I/II_large"/>
</dbReference>
<dbReference type="NCBIfam" id="TIGR01141">
    <property type="entry name" value="hisC"/>
    <property type="match status" value="1"/>
</dbReference>
<dbReference type="InterPro" id="IPR015422">
    <property type="entry name" value="PyrdxlP-dep_Trfase_small"/>
</dbReference>
<comment type="similarity">
    <text evidence="3 11">Belongs to the class-II pyridoxal-phosphate-dependent aminotransferase family. Histidinol-phosphate aminotransferase subfamily.</text>
</comment>
<dbReference type="SUPFAM" id="SSF53383">
    <property type="entry name" value="PLP-dependent transferases"/>
    <property type="match status" value="1"/>
</dbReference>
<evidence type="ECO:0000256" key="1">
    <source>
        <dbReference type="ARBA" id="ARBA00001933"/>
    </source>
</evidence>
<dbReference type="EMBL" id="CXST01000003">
    <property type="protein sequence ID" value="CTQ46550.1"/>
    <property type="molecule type" value="Genomic_DNA"/>
</dbReference>
<dbReference type="InterPro" id="IPR015424">
    <property type="entry name" value="PyrdxlP-dep_Trfase"/>
</dbReference>
<evidence type="ECO:0000313" key="13">
    <source>
        <dbReference type="EMBL" id="CTQ46550.1"/>
    </source>
</evidence>
<dbReference type="PANTHER" id="PTHR42885:SF2">
    <property type="entry name" value="HISTIDINOL-PHOSPHATE AMINOTRANSFERASE"/>
    <property type="match status" value="1"/>
</dbReference>
<keyword evidence="8 11" id="KW-0663">Pyridoxal phosphate</keyword>
<evidence type="ECO:0000313" key="14">
    <source>
        <dbReference type="Proteomes" id="UP000048926"/>
    </source>
</evidence>
<dbReference type="UniPathway" id="UPA00031">
    <property type="reaction ID" value="UER00012"/>
</dbReference>
<proteinExistence type="inferred from homology"/>
<evidence type="ECO:0000256" key="4">
    <source>
        <dbReference type="ARBA" id="ARBA00011738"/>
    </source>
</evidence>
<dbReference type="CDD" id="cd00609">
    <property type="entry name" value="AAT_like"/>
    <property type="match status" value="1"/>
</dbReference>
<gene>
    <name evidence="11 13" type="primary">hisC</name>
    <name evidence="13" type="ORF">LAL4801_05009</name>
</gene>
<dbReference type="EC" id="2.6.1.9" evidence="11"/>
<evidence type="ECO:0000256" key="11">
    <source>
        <dbReference type="HAMAP-Rule" id="MF_01023"/>
    </source>
</evidence>
<dbReference type="HAMAP" id="MF_01023">
    <property type="entry name" value="HisC_aminotrans_2"/>
    <property type="match status" value="1"/>
</dbReference>
<keyword evidence="9 11" id="KW-0368">Histidine biosynthesis</keyword>
<keyword evidence="14" id="KW-1185">Reference proteome</keyword>
<keyword evidence="5 11" id="KW-0032">Aminotransferase</keyword>
<reference evidence="14" key="1">
    <citation type="submission" date="2015-07" db="EMBL/GenBank/DDBJ databases">
        <authorList>
            <person name="Rodrigo-Torres Lidia"/>
            <person name="Arahal R.David."/>
        </authorList>
    </citation>
    <scope>NUCLEOTIDE SEQUENCE [LARGE SCALE GENOMIC DNA]</scope>
    <source>
        <strain evidence="14">CECT 4801</strain>
    </source>
</reference>
<dbReference type="GO" id="GO:0000105">
    <property type="term" value="P:L-histidine biosynthetic process"/>
    <property type="evidence" value="ECO:0007669"/>
    <property type="project" value="UniProtKB-UniRule"/>
</dbReference>
<evidence type="ECO:0000256" key="7">
    <source>
        <dbReference type="ARBA" id="ARBA00022679"/>
    </source>
</evidence>
<comment type="subunit">
    <text evidence="4 11">Homodimer.</text>
</comment>
<evidence type="ECO:0000256" key="9">
    <source>
        <dbReference type="ARBA" id="ARBA00023102"/>
    </source>
</evidence>
<comment type="cofactor">
    <cofactor evidence="1 11">
        <name>pyridoxal 5'-phosphate</name>
        <dbReference type="ChEBI" id="CHEBI:597326"/>
    </cofactor>
</comment>
<dbReference type="GO" id="GO:0004400">
    <property type="term" value="F:histidinol-phosphate transaminase activity"/>
    <property type="evidence" value="ECO:0007669"/>
    <property type="project" value="UniProtKB-UniRule"/>
</dbReference>
<comment type="catalytic activity">
    <reaction evidence="10 11">
        <text>L-histidinol phosphate + 2-oxoglutarate = 3-(imidazol-4-yl)-2-oxopropyl phosphate + L-glutamate</text>
        <dbReference type="Rhea" id="RHEA:23744"/>
        <dbReference type="ChEBI" id="CHEBI:16810"/>
        <dbReference type="ChEBI" id="CHEBI:29985"/>
        <dbReference type="ChEBI" id="CHEBI:57766"/>
        <dbReference type="ChEBI" id="CHEBI:57980"/>
        <dbReference type="EC" id="2.6.1.9"/>
    </reaction>
</comment>
<dbReference type="Gene3D" id="3.90.1150.10">
    <property type="entry name" value="Aspartate Aminotransferase, domain 1"/>
    <property type="match status" value="1"/>
</dbReference>
<dbReference type="AlphaFoldDB" id="A0A0M6YCL6"/>